<gene>
    <name evidence="7 10" type="primary">hslU</name>
    <name evidence="10" type="ORF">FNB15_06215</name>
</gene>
<dbReference type="PANTHER" id="PTHR48102">
    <property type="entry name" value="ATP-DEPENDENT CLP PROTEASE ATP-BINDING SUBUNIT CLPX-LIKE, MITOCHONDRIAL-RELATED"/>
    <property type="match status" value="1"/>
</dbReference>
<dbReference type="PANTHER" id="PTHR48102:SF3">
    <property type="entry name" value="ATP-DEPENDENT PROTEASE ATPASE SUBUNIT HSLU"/>
    <property type="match status" value="1"/>
</dbReference>
<dbReference type="Gene3D" id="1.10.8.60">
    <property type="match status" value="1"/>
</dbReference>
<evidence type="ECO:0000256" key="7">
    <source>
        <dbReference type="HAMAP-Rule" id="MF_00249"/>
    </source>
</evidence>
<dbReference type="InterPro" id="IPR003959">
    <property type="entry name" value="ATPase_AAA_core"/>
</dbReference>
<dbReference type="GO" id="GO:0008233">
    <property type="term" value="F:peptidase activity"/>
    <property type="evidence" value="ECO:0007669"/>
    <property type="project" value="UniProtKB-KW"/>
</dbReference>
<dbReference type="InterPro" id="IPR050052">
    <property type="entry name" value="ATP-dep_Clp_protease_ClpX"/>
</dbReference>
<feature type="binding site" evidence="7">
    <location>
        <position position="316"/>
    </location>
    <ligand>
        <name>ATP</name>
        <dbReference type="ChEBI" id="CHEBI:30616"/>
    </ligand>
</feature>
<evidence type="ECO:0000256" key="2">
    <source>
        <dbReference type="ARBA" id="ARBA00009771"/>
    </source>
</evidence>
<evidence type="ECO:0000259" key="8">
    <source>
        <dbReference type="SMART" id="SM00382"/>
    </source>
</evidence>
<dbReference type="InterPro" id="IPR027417">
    <property type="entry name" value="P-loop_NTPase"/>
</dbReference>
<dbReference type="AlphaFoldDB" id="A0A516GZE0"/>
<accession>A0A516GZE0</accession>
<evidence type="ECO:0000256" key="5">
    <source>
        <dbReference type="ARBA" id="ARBA00022840"/>
    </source>
</evidence>
<feature type="binding site" evidence="7">
    <location>
        <position position="250"/>
    </location>
    <ligand>
        <name>ATP</name>
        <dbReference type="ChEBI" id="CHEBI:30616"/>
    </ligand>
</feature>
<dbReference type="SMART" id="SM00382">
    <property type="entry name" value="AAA"/>
    <property type="match status" value="1"/>
</dbReference>
<evidence type="ECO:0000313" key="10">
    <source>
        <dbReference type="EMBL" id="QDO96896.1"/>
    </source>
</evidence>
<evidence type="ECO:0000313" key="11">
    <source>
        <dbReference type="Proteomes" id="UP000317496"/>
    </source>
</evidence>
<dbReference type="SUPFAM" id="SSF52540">
    <property type="entry name" value="P-loop containing nucleoside triphosphate hydrolases"/>
    <property type="match status" value="1"/>
</dbReference>
<comment type="subcellular location">
    <subcellularLocation>
        <location evidence="1 7">Cytoplasm</location>
    </subcellularLocation>
</comment>
<feature type="domain" description="AAA+ ATPase" evidence="8">
    <location>
        <begin position="49"/>
        <end position="327"/>
    </location>
</feature>
<dbReference type="KEGG" id="fer:FNB15_06215"/>
<dbReference type="Gene3D" id="3.40.50.300">
    <property type="entry name" value="P-loop containing nucleotide triphosphate hydrolases"/>
    <property type="match status" value="2"/>
</dbReference>
<keyword evidence="6 7" id="KW-0143">Chaperone</keyword>
<dbReference type="InterPro" id="IPR003593">
    <property type="entry name" value="AAA+_ATPase"/>
</dbReference>
<dbReference type="Pfam" id="PF00004">
    <property type="entry name" value="AAA"/>
    <property type="match status" value="1"/>
</dbReference>
<dbReference type="RefSeq" id="WP_144067877.1">
    <property type="nucleotide sequence ID" value="NZ_CP041636.1"/>
</dbReference>
<dbReference type="FunFam" id="3.40.50.300:FF:000220">
    <property type="entry name" value="ATP-dependent protease ATPase subunit HslU"/>
    <property type="match status" value="1"/>
</dbReference>
<dbReference type="InterPro" id="IPR004491">
    <property type="entry name" value="HslU"/>
</dbReference>
<proteinExistence type="inferred from homology"/>
<dbReference type="FunFam" id="3.40.50.300:FF:000213">
    <property type="entry name" value="ATP-dependent protease ATPase subunit HslU"/>
    <property type="match status" value="1"/>
</dbReference>
<dbReference type="EMBL" id="CP041636">
    <property type="protein sequence ID" value="QDO96896.1"/>
    <property type="molecule type" value="Genomic_DNA"/>
</dbReference>
<dbReference type="NCBIfam" id="TIGR00390">
    <property type="entry name" value="hslU"/>
    <property type="match status" value="1"/>
</dbReference>
<feature type="binding site" evidence="7">
    <location>
        <position position="18"/>
    </location>
    <ligand>
        <name>ATP</name>
        <dbReference type="ChEBI" id="CHEBI:30616"/>
    </ligand>
</feature>
<evidence type="ECO:0000259" key="9">
    <source>
        <dbReference type="SMART" id="SM01086"/>
    </source>
</evidence>
<comment type="similarity">
    <text evidence="2 7">Belongs to the ClpX chaperone family. HslU subfamily.</text>
</comment>
<dbReference type="GO" id="GO:0036402">
    <property type="term" value="F:proteasome-activating activity"/>
    <property type="evidence" value="ECO:0007669"/>
    <property type="project" value="UniProtKB-UniRule"/>
</dbReference>
<keyword evidence="10" id="KW-0645">Protease</keyword>
<evidence type="ECO:0000256" key="6">
    <source>
        <dbReference type="ARBA" id="ARBA00023186"/>
    </source>
</evidence>
<protein>
    <recommendedName>
        <fullName evidence="7">ATP-dependent protease ATPase subunit HslU</fullName>
    </recommendedName>
    <alternativeName>
        <fullName evidence="7">Unfoldase HslU</fullName>
    </alternativeName>
</protein>
<evidence type="ECO:0000256" key="4">
    <source>
        <dbReference type="ARBA" id="ARBA00022741"/>
    </source>
</evidence>
<dbReference type="InterPro" id="IPR019489">
    <property type="entry name" value="Clp_ATPase_C"/>
</dbReference>
<name>A0A516GZE0_9PROT</name>
<keyword evidence="10" id="KW-0378">Hydrolase</keyword>
<dbReference type="GO" id="GO:0016887">
    <property type="term" value="F:ATP hydrolysis activity"/>
    <property type="evidence" value="ECO:0007669"/>
    <property type="project" value="InterPro"/>
</dbReference>
<dbReference type="NCBIfam" id="NF003544">
    <property type="entry name" value="PRK05201.1"/>
    <property type="match status" value="1"/>
</dbReference>
<evidence type="ECO:0000256" key="1">
    <source>
        <dbReference type="ARBA" id="ARBA00004496"/>
    </source>
</evidence>
<organism evidence="10 11">
    <name type="scientific">Ferrovibrio terrae</name>
    <dbReference type="NCBI Taxonomy" id="2594003"/>
    <lineage>
        <taxon>Bacteria</taxon>
        <taxon>Pseudomonadati</taxon>
        <taxon>Pseudomonadota</taxon>
        <taxon>Alphaproteobacteria</taxon>
        <taxon>Rhodospirillales</taxon>
        <taxon>Rhodospirillaceae</taxon>
        <taxon>Ferrovibrio</taxon>
    </lineage>
</organism>
<evidence type="ECO:0000256" key="3">
    <source>
        <dbReference type="ARBA" id="ARBA00022490"/>
    </source>
</evidence>
<sequence>MTSFSPREIVSELDRYIVGQHDAKKAVAVALRNRWRRQQLPEGLREEVLPKNILMIGPTGVGKTEISRRLAKLANAPFLKVEATKFTEVGYVGRDVEQIVRDLLEGALTMIRERKRKDVSARAELAAEERLLDALVGDKANVETRQKFRKMLREGELDKREIEIELKDAGAGGMPMFEIPGMPGAQMGMTNLQDMLGKAFGGGRGKPRKTNVGDAMKALIQEESDKLVDQDNLVKEAIEAVEQNGIVFLDEIDKICARSEYRGGGDVSREGVQRDLLPLIEGTTVNTKHGAVKTDHILFIASGAFSLAKPSDLLPELQGRLPIRVELKGLTREDFKRILTEPEASLLKQYTALMGTEQVKLDFSDDAIDALAQIAADVNEGVENIGARRLHTVLERVLEEISYSAADHSGETITIDAAYVQQRIGDLAKNSDLSKYIL</sequence>
<dbReference type="HAMAP" id="MF_00249">
    <property type="entry name" value="HslU"/>
    <property type="match status" value="1"/>
</dbReference>
<keyword evidence="5 7" id="KW-0067">ATP-binding</keyword>
<keyword evidence="4 7" id="KW-0547">Nucleotide-binding</keyword>
<keyword evidence="3 7" id="KW-0963">Cytoplasm</keyword>
<comment type="function">
    <text evidence="7">ATPase subunit of a proteasome-like degradation complex; this subunit has chaperone activity. The binding of ATP and its subsequent hydrolysis by HslU are essential for unfolding of protein substrates subsequently hydrolyzed by HslV. HslU recognizes the N-terminal part of its protein substrates and unfolds these before they are guided to HslV for hydrolysis.</text>
</comment>
<dbReference type="Proteomes" id="UP000317496">
    <property type="component" value="Chromosome"/>
</dbReference>
<dbReference type="OrthoDB" id="9804062at2"/>
<dbReference type="GO" id="GO:0009376">
    <property type="term" value="C:HslUV protease complex"/>
    <property type="evidence" value="ECO:0007669"/>
    <property type="project" value="UniProtKB-UniRule"/>
</dbReference>
<comment type="subunit">
    <text evidence="7">A double ring-shaped homohexamer of HslV is capped on each side by a ring-shaped HslU homohexamer. The assembly of the HslU/HslV complex is dependent on binding of ATP.</text>
</comment>
<dbReference type="GO" id="GO:0005524">
    <property type="term" value="F:ATP binding"/>
    <property type="evidence" value="ECO:0007669"/>
    <property type="project" value="UniProtKB-UniRule"/>
</dbReference>
<keyword evidence="11" id="KW-1185">Reference proteome</keyword>
<reference evidence="10 11" key="1">
    <citation type="submission" date="2019-07" db="EMBL/GenBank/DDBJ databases">
        <title>Genome sequencing for Ferrovibrio sp. K5.</title>
        <authorList>
            <person name="Park S.-J."/>
        </authorList>
    </citation>
    <scope>NUCLEOTIDE SEQUENCE [LARGE SCALE GENOMIC DNA]</scope>
    <source>
        <strain evidence="10 11">K5</strain>
    </source>
</reference>
<dbReference type="GO" id="GO:0043335">
    <property type="term" value="P:protein unfolding"/>
    <property type="evidence" value="ECO:0007669"/>
    <property type="project" value="UniProtKB-UniRule"/>
</dbReference>
<dbReference type="CDD" id="cd19498">
    <property type="entry name" value="RecA-like_HslU"/>
    <property type="match status" value="1"/>
</dbReference>
<feature type="domain" description="Clp ATPase C-terminal" evidence="9">
    <location>
        <begin position="330"/>
        <end position="424"/>
    </location>
</feature>
<feature type="binding site" evidence="7">
    <location>
        <begin position="60"/>
        <end position="65"/>
    </location>
    <ligand>
        <name>ATP</name>
        <dbReference type="ChEBI" id="CHEBI:30616"/>
    </ligand>
</feature>
<feature type="binding site" evidence="7">
    <location>
        <position position="388"/>
    </location>
    <ligand>
        <name>ATP</name>
        <dbReference type="ChEBI" id="CHEBI:30616"/>
    </ligand>
</feature>
<dbReference type="SMART" id="SM01086">
    <property type="entry name" value="ClpB_D2-small"/>
    <property type="match status" value="1"/>
</dbReference>
<dbReference type="Pfam" id="PF07724">
    <property type="entry name" value="AAA_2"/>
    <property type="match status" value="1"/>
</dbReference>